<dbReference type="AlphaFoldDB" id="A0A0G0LS85"/>
<evidence type="ECO:0000259" key="3">
    <source>
        <dbReference type="Pfam" id="PF13649"/>
    </source>
</evidence>
<proteinExistence type="predicted"/>
<comment type="caution">
    <text evidence="4">The sequence shown here is derived from an EMBL/GenBank/DDBJ whole genome shotgun (WGS) entry which is preliminary data.</text>
</comment>
<dbReference type="PANTHER" id="PTHR43861">
    <property type="entry name" value="TRANS-ACONITATE 2-METHYLTRANSFERASE-RELATED"/>
    <property type="match status" value="1"/>
</dbReference>
<reference evidence="4 5" key="1">
    <citation type="journal article" date="2015" name="Nature">
        <title>rRNA introns, odd ribosomes, and small enigmatic genomes across a large radiation of phyla.</title>
        <authorList>
            <person name="Brown C.T."/>
            <person name="Hug L.A."/>
            <person name="Thomas B.C."/>
            <person name="Sharon I."/>
            <person name="Castelle C.J."/>
            <person name="Singh A."/>
            <person name="Wilkins M.J."/>
            <person name="Williams K.H."/>
            <person name="Banfield J.F."/>
        </authorList>
    </citation>
    <scope>NUCLEOTIDE SEQUENCE [LARGE SCALE GENOMIC DNA]</scope>
</reference>
<dbReference type="InterPro" id="IPR041698">
    <property type="entry name" value="Methyltransf_25"/>
</dbReference>
<feature type="domain" description="Methyltransferase" evidence="3">
    <location>
        <begin position="46"/>
        <end position="136"/>
    </location>
</feature>
<gene>
    <name evidence="4" type="ORF">UT18_C0007G0029</name>
</gene>
<dbReference type="Proteomes" id="UP000034207">
    <property type="component" value="Unassembled WGS sequence"/>
</dbReference>
<evidence type="ECO:0000313" key="5">
    <source>
        <dbReference type="Proteomes" id="UP000034207"/>
    </source>
</evidence>
<evidence type="ECO:0000256" key="2">
    <source>
        <dbReference type="ARBA" id="ARBA00022679"/>
    </source>
</evidence>
<organism evidence="4 5">
    <name type="scientific">candidate division CPR2 bacterium GW2011_GWC2_39_10</name>
    <dbReference type="NCBI Taxonomy" id="1618345"/>
    <lineage>
        <taxon>Bacteria</taxon>
        <taxon>Bacteria division CPR2</taxon>
    </lineage>
</organism>
<dbReference type="InterPro" id="IPR029063">
    <property type="entry name" value="SAM-dependent_MTases_sf"/>
</dbReference>
<dbReference type="STRING" id="1618345.UT18_C0007G0029"/>
<evidence type="ECO:0000313" key="4">
    <source>
        <dbReference type="EMBL" id="KKQ94773.1"/>
    </source>
</evidence>
<dbReference type="Gene3D" id="3.40.50.150">
    <property type="entry name" value="Vaccinia Virus protein VP39"/>
    <property type="match status" value="1"/>
</dbReference>
<keyword evidence="1 4" id="KW-0489">Methyltransferase</keyword>
<dbReference type="Pfam" id="PF13649">
    <property type="entry name" value="Methyltransf_25"/>
    <property type="match status" value="1"/>
</dbReference>
<evidence type="ECO:0000256" key="1">
    <source>
        <dbReference type="ARBA" id="ARBA00022603"/>
    </source>
</evidence>
<keyword evidence="2 4" id="KW-0808">Transferase</keyword>
<name>A0A0G0LS85_UNCC2</name>
<sequence length="206" mass="23818">MIEKKKYNDTKQSYEKLGGRYLQSIRDLTPSDFYNFIKIIPRSALVLDVGCAGGRDSRNFLDNGFRVVGIDVVEEFIEASQRLYPEGKFYKMSVLDINFPEEQFDAIWANAVLLHLDDEDLVKALDNLRKVLKTKGTAFLSFKLGKEEATVIDKLSDGEARYFNFTNESKIIKLLEKFFKIDSYNIADDDANRDDVKWIRLFLTKV</sequence>
<dbReference type="EMBL" id="LBVV01000007">
    <property type="protein sequence ID" value="KKQ94773.1"/>
    <property type="molecule type" value="Genomic_DNA"/>
</dbReference>
<dbReference type="GO" id="GO:0032259">
    <property type="term" value="P:methylation"/>
    <property type="evidence" value="ECO:0007669"/>
    <property type="project" value="UniProtKB-KW"/>
</dbReference>
<protein>
    <submittedName>
        <fullName evidence="4">Methyltransferase type 11</fullName>
    </submittedName>
</protein>
<dbReference type="PANTHER" id="PTHR43861:SF1">
    <property type="entry name" value="TRANS-ACONITATE 2-METHYLTRANSFERASE"/>
    <property type="match status" value="1"/>
</dbReference>
<dbReference type="CDD" id="cd02440">
    <property type="entry name" value="AdoMet_MTases"/>
    <property type="match status" value="1"/>
</dbReference>
<accession>A0A0G0LS85</accession>
<dbReference type="GO" id="GO:0008168">
    <property type="term" value="F:methyltransferase activity"/>
    <property type="evidence" value="ECO:0007669"/>
    <property type="project" value="UniProtKB-KW"/>
</dbReference>
<dbReference type="SUPFAM" id="SSF53335">
    <property type="entry name" value="S-adenosyl-L-methionine-dependent methyltransferases"/>
    <property type="match status" value="1"/>
</dbReference>